<sequence>MGFISRRVLPGCGSMFVCCPALRPSSRQPVKRYKKLLAEIFPKRINGPTSERKITKLCEYAVRNPIRVPKIAKYLEQRTYKELRSEHIKFIMIITETYSKLLCMCKEQMAYFAASLSSVIPELLDSTRKDAIRILGCQTLTRFIYSQADGTYTYTIESLARKVCAMARESGEDKRCLRASSLQCLSAMVWFMAEFSHIFTDFDEIVQVTLDNYWVDANLELDDKRGESHHNWVDGVVKHEARGGADVSTGSPSYAVVKPRPEKKDPSMLTREEIETPKVWAQICIQKMVELARESTTMRRVLDPMLIYFDTGRNWAPHHGLAKVVLSDMSYFAEDSGIEQLILAAIIRHVDHKNVAHDPQIKSDIIQIATALCRQLRSHAAVDEIGVVSDLCRHLRKSLKAIVELVGQQESDWNVSLQNCIEDCLFEIVKGISDARPLFNIMAITLEKLPHDAVVSRATIGSMLILAHIISLASADLYSQQVFPEALLSQLTKSMMHSDAVTRIGAHRIFAVLLVPTSSHPRYDFTSFQSEYFKPRRWQSETVSASASATALLKKLCREKECEKLDKHVNDAHDEFKYREIVDEDQKHGWIHKSSPNFYKISCSIIDRTSVSTCLADTESNIVKLSEDQMAHLLSAFWVQANLPDNLPSNFEALAHSFKLTLVSSHVKNTNHNLVARFFHLPLSLRKASLDYNSTLPFPCQRSLFTLSTAMLISLARSYQIPELNDFVKSHTSMDVDPYLSIGDDSRVYVKPQADEREYDSVDEEAAVSSLAELRTVVGETDKDLEGIIVQNLCAMTELDVDDLVKEMSETFTLDDTFLFSPPTVLGLDHVWAIGPPRKHLSFDEDFSTSLSIDDDIVSELSAVDPPHFIPTIPASPSLPHMISVTQLLESALEVAGQVAGASVSTSPRSYSTMASQCEALGTGTRNKLSSWVSHDLKSDKLLLTFPANGQSAVNQENDEEPKQDGLSSKPWMALRLPPASPFDNFLKAAGC</sequence>
<accession>A0ACC2KH62</accession>
<protein>
    <submittedName>
        <fullName evidence="1">Uncharacterized protein</fullName>
    </submittedName>
</protein>
<reference evidence="1 2" key="1">
    <citation type="journal article" date="2022" name="Hortic Res">
        <title>A haplotype resolved chromosomal level avocado genome allows analysis of novel avocado genes.</title>
        <authorList>
            <person name="Nath O."/>
            <person name="Fletcher S.J."/>
            <person name="Hayward A."/>
            <person name="Shaw L.M."/>
            <person name="Masouleh A.K."/>
            <person name="Furtado A."/>
            <person name="Henry R.J."/>
            <person name="Mitter N."/>
        </authorList>
    </citation>
    <scope>NUCLEOTIDE SEQUENCE [LARGE SCALE GENOMIC DNA]</scope>
    <source>
        <strain evidence="2">cv. Hass</strain>
    </source>
</reference>
<gene>
    <name evidence="1" type="ORF">MRB53_029024</name>
</gene>
<dbReference type="Proteomes" id="UP001234297">
    <property type="component" value="Chromosome 9"/>
</dbReference>
<evidence type="ECO:0000313" key="1">
    <source>
        <dbReference type="EMBL" id="KAJ8620495.1"/>
    </source>
</evidence>
<proteinExistence type="predicted"/>
<dbReference type="EMBL" id="CM056817">
    <property type="protein sequence ID" value="KAJ8620495.1"/>
    <property type="molecule type" value="Genomic_DNA"/>
</dbReference>
<keyword evidence="2" id="KW-1185">Reference proteome</keyword>
<name>A0ACC2KH62_PERAE</name>
<organism evidence="1 2">
    <name type="scientific">Persea americana</name>
    <name type="common">Avocado</name>
    <dbReference type="NCBI Taxonomy" id="3435"/>
    <lineage>
        <taxon>Eukaryota</taxon>
        <taxon>Viridiplantae</taxon>
        <taxon>Streptophyta</taxon>
        <taxon>Embryophyta</taxon>
        <taxon>Tracheophyta</taxon>
        <taxon>Spermatophyta</taxon>
        <taxon>Magnoliopsida</taxon>
        <taxon>Magnoliidae</taxon>
        <taxon>Laurales</taxon>
        <taxon>Lauraceae</taxon>
        <taxon>Persea</taxon>
    </lineage>
</organism>
<evidence type="ECO:0000313" key="2">
    <source>
        <dbReference type="Proteomes" id="UP001234297"/>
    </source>
</evidence>
<comment type="caution">
    <text evidence="1">The sequence shown here is derived from an EMBL/GenBank/DDBJ whole genome shotgun (WGS) entry which is preliminary data.</text>
</comment>